<feature type="compositionally biased region" description="Polar residues" evidence="3">
    <location>
        <begin position="507"/>
        <end position="525"/>
    </location>
</feature>
<dbReference type="InterPro" id="IPR018200">
    <property type="entry name" value="USP_CS"/>
</dbReference>
<dbReference type="GO" id="GO:0005794">
    <property type="term" value="C:Golgi apparatus"/>
    <property type="evidence" value="ECO:0007669"/>
    <property type="project" value="TreeGrafter"/>
</dbReference>
<feature type="region of interest" description="Disordered" evidence="3">
    <location>
        <begin position="1"/>
        <end position="52"/>
    </location>
</feature>
<accession>A0AAV4AEV9</accession>
<keyword evidence="6" id="KW-1185">Reference proteome</keyword>
<protein>
    <recommendedName>
        <fullName evidence="2">ubiquitinyl hydrolase 1</fullName>
        <ecNumber evidence="2">3.4.19.12</ecNumber>
    </recommendedName>
</protein>
<dbReference type="PROSITE" id="PS00973">
    <property type="entry name" value="USP_2"/>
    <property type="match status" value="1"/>
</dbReference>
<evidence type="ECO:0000256" key="1">
    <source>
        <dbReference type="ARBA" id="ARBA00000707"/>
    </source>
</evidence>
<comment type="caution">
    <text evidence="5">The sequence shown here is derived from an EMBL/GenBank/DDBJ whole genome shotgun (WGS) entry which is preliminary data.</text>
</comment>
<sequence length="772" mass="83868">MGGGGGTAFNEPALWSVGSPDKGVQAEDGLDVDRLSAQKPNPLSLSLPRDEQKIRTLMVPGSLFLYQLPPPPLIQPMTEEEEESGAGPATTEGSASDQQDGSRESLDLPEVQRLSTLDPTGIPAIVASCEAPPTGPCSPGHSRSPSNVSIANTETSRASDLFENFVIGVHRKINLLDLYFLSSQKSRLSMFGTPIIIPRNDATTNAKLYQFVWTQIARLVSPVPPSELKVANHAQDCDDSLGYEYPFILKEVKKDGLSCAKCPWFRFCRGCKVECNSQLFDRGSSFLAIDWEATALHLRYQTTQEKYFEEHESVAASRQKQTEPIDLDTCLQAFTQWEELDEDQLYYCSKCKAHCLASKKLDIWRLPPILIINLKRFQYLNGRWVKSHKIVNFPLQAFDPSAYLAQRDPSSPTEILPASTKPVLASASNSSDTSYILSSSSSVAPSSMVSHHARLQQVEQYHQQDEQSSGDVSVSSSSSVSTSNSFDSSTNVQASAMAAVTGGGLQHTPQHPSHSAKNSTPSDSIPLSATALIKQSSGRVSTSTLSTSSAGSGSMLGHVTSITVDSSKAKHLGQQAGDTSNTNPAHESAFKPSLSIPSSAACGTSTVARLPHNIAQNYQTMQPNPSLRGQAEPASVADSFLAASVKPQANGSVRAGRDSQAIAARLRGFDTEDYTNVKYNLYAMSCHTGILGGGHYVAYAKNENQRWYVYNDSSCKELPEGQLAKNSAYILFYEREGVDFTRFMPDTTGREPDLSEIDDEIESNFKKNCVLQ</sequence>
<feature type="domain" description="USP" evidence="4">
    <location>
        <begin position="148"/>
        <end position="736"/>
    </location>
</feature>
<dbReference type="EMBL" id="BLXT01003783">
    <property type="protein sequence ID" value="GFO06715.1"/>
    <property type="molecule type" value="Genomic_DNA"/>
</dbReference>
<comment type="catalytic activity">
    <reaction evidence="1">
        <text>Thiol-dependent hydrolysis of ester, thioester, amide, peptide and isopeptide bonds formed by the C-terminal Gly of ubiquitin (a 76-residue protein attached to proteins as an intracellular targeting signal).</text>
        <dbReference type="EC" id="3.4.19.12"/>
    </reaction>
</comment>
<feature type="compositionally biased region" description="Polar residues" evidence="3">
    <location>
        <begin position="141"/>
        <end position="151"/>
    </location>
</feature>
<dbReference type="GO" id="GO:0004843">
    <property type="term" value="F:cysteine-type deubiquitinase activity"/>
    <property type="evidence" value="ECO:0007669"/>
    <property type="project" value="UniProtKB-EC"/>
</dbReference>
<dbReference type="SUPFAM" id="SSF54001">
    <property type="entry name" value="Cysteine proteinases"/>
    <property type="match status" value="1"/>
</dbReference>
<feature type="compositionally biased region" description="Low complexity" evidence="3">
    <location>
        <begin position="459"/>
        <end position="492"/>
    </location>
</feature>
<feature type="region of interest" description="Disordered" evidence="3">
    <location>
        <begin position="459"/>
        <end position="525"/>
    </location>
</feature>
<name>A0AAV4AEV9_9GAST</name>
<keyword evidence="5" id="KW-0378">Hydrolase</keyword>
<dbReference type="InterPro" id="IPR028889">
    <property type="entry name" value="USP"/>
</dbReference>
<evidence type="ECO:0000313" key="5">
    <source>
        <dbReference type="EMBL" id="GFO06715.1"/>
    </source>
</evidence>
<dbReference type="Pfam" id="PF00443">
    <property type="entry name" value="UCH"/>
    <property type="match status" value="1"/>
</dbReference>
<feature type="region of interest" description="Disordered" evidence="3">
    <location>
        <begin position="70"/>
        <end position="110"/>
    </location>
</feature>
<dbReference type="Proteomes" id="UP000735302">
    <property type="component" value="Unassembled WGS sequence"/>
</dbReference>
<feature type="region of interest" description="Disordered" evidence="3">
    <location>
        <begin position="126"/>
        <end position="151"/>
    </location>
</feature>
<proteinExistence type="predicted"/>
<feature type="region of interest" description="Disordered" evidence="3">
    <location>
        <begin position="536"/>
        <end position="555"/>
    </location>
</feature>
<dbReference type="AlphaFoldDB" id="A0AAV4AEV9"/>
<feature type="compositionally biased region" description="Low complexity" evidence="3">
    <location>
        <begin position="536"/>
        <end position="553"/>
    </location>
</feature>
<dbReference type="PANTHER" id="PTHR21646">
    <property type="entry name" value="UBIQUITIN CARBOXYL-TERMINAL HYDROLASE"/>
    <property type="match status" value="1"/>
</dbReference>
<dbReference type="PROSITE" id="PS50235">
    <property type="entry name" value="USP_3"/>
    <property type="match status" value="1"/>
</dbReference>
<dbReference type="InterPro" id="IPR038765">
    <property type="entry name" value="Papain-like_cys_pep_sf"/>
</dbReference>
<dbReference type="Gene3D" id="3.90.70.10">
    <property type="entry name" value="Cysteine proteinases"/>
    <property type="match status" value="2"/>
</dbReference>
<dbReference type="PANTHER" id="PTHR21646:SF76">
    <property type="entry name" value="UBIQUITIN CARBOXYL-TERMINAL HYDROLASE 32"/>
    <property type="match status" value="1"/>
</dbReference>
<evidence type="ECO:0000256" key="3">
    <source>
        <dbReference type="SAM" id="MobiDB-lite"/>
    </source>
</evidence>
<dbReference type="InterPro" id="IPR001394">
    <property type="entry name" value="Peptidase_C19_UCH"/>
</dbReference>
<reference evidence="5 6" key="1">
    <citation type="journal article" date="2021" name="Elife">
        <title>Chloroplast acquisition without the gene transfer in kleptoplastic sea slugs, Plakobranchus ocellatus.</title>
        <authorList>
            <person name="Maeda T."/>
            <person name="Takahashi S."/>
            <person name="Yoshida T."/>
            <person name="Shimamura S."/>
            <person name="Takaki Y."/>
            <person name="Nagai Y."/>
            <person name="Toyoda A."/>
            <person name="Suzuki Y."/>
            <person name="Arimoto A."/>
            <person name="Ishii H."/>
            <person name="Satoh N."/>
            <person name="Nishiyama T."/>
            <person name="Hasebe M."/>
            <person name="Maruyama T."/>
            <person name="Minagawa J."/>
            <person name="Obokata J."/>
            <person name="Shigenobu S."/>
        </authorList>
    </citation>
    <scope>NUCLEOTIDE SEQUENCE [LARGE SCALE GENOMIC DNA]</scope>
</reference>
<organism evidence="5 6">
    <name type="scientific">Plakobranchus ocellatus</name>
    <dbReference type="NCBI Taxonomy" id="259542"/>
    <lineage>
        <taxon>Eukaryota</taxon>
        <taxon>Metazoa</taxon>
        <taxon>Spiralia</taxon>
        <taxon>Lophotrochozoa</taxon>
        <taxon>Mollusca</taxon>
        <taxon>Gastropoda</taxon>
        <taxon>Heterobranchia</taxon>
        <taxon>Euthyneura</taxon>
        <taxon>Panpulmonata</taxon>
        <taxon>Sacoglossa</taxon>
        <taxon>Placobranchoidea</taxon>
        <taxon>Plakobranchidae</taxon>
        <taxon>Plakobranchus</taxon>
    </lineage>
</organism>
<gene>
    <name evidence="5" type="ORF">PoB_003322000</name>
</gene>
<dbReference type="InterPro" id="IPR050185">
    <property type="entry name" value="Ub_carboxyl-term_hydrolase"/>
</dbReference>
<feature type="region of interest" description="Disordered" evidence="3">
    <location>
        <begin position="566"/>
        <end position="594"/>
    </location>
</feature>
<dbReference type="EC" id="3.4.19.12" evidence="2"/>
<evidence type="ECO:0000313" key="6">
    <source>
        <dbReference type="Proteomes" id="UP000735302"/>
    </source>
</evidence>
<evidence type="ECO:0000256" key="2">
    <source>
        <dbReference type="ARBA" id="ARBA00012759"/>
    </source>
</evidence>
<feature type="compositionally biased region" description="Polar residues" evidence="3">
    <location>
        <begin position="576"/>
        <end position="585"/>
    </location>
</feature>
<dbReference type="GO" id="GO:0016579">
    <property type="term" value="P:protein deubiquitination"/>
    <property type="evidence" value="ECO:0007669"/>
    <property type="project" value="InterPro"/>
</dbReference>
<evidence type="ECO:0000259" key="4">
    <source>
        <dbReference type="PROSITE" id="PS50235"/>
    </source>
</evidence>